<proteinExistence type="predicted"/>
<keyword evidence="2" id="KW-1185">Reference proteome</keyword>
<comment type="caution">
    <text evidence="1">The sequence shown here is derived from an EMBL/GenBank/DDBJ whole genome shotgun (WGS) entry which is preliminary data.</text>
</comment>
<dbReference type="AlphaFoldDB" id="A0A842HA68"/>
<dbReference type="RefSeq" id="WP_185673991.1">
    <property type="nucleotide sequence ID" value="NZ_JACHVB010000012.1"/>
</dbReference>
<accession>A0A842HA68</accession>
<evidence type="ECO:0000313" key="2">
    <source>
        <dbReference type="Proteomes" id="UP000546464"/>
    </source>
</evidence>
<protein>
    <submittedName>
        <fullName evidence="1">Uncharacterized protein</fullName>
    </submittedName>
</protein>
<organism evidence="1 2">
    <name type="scientific">Ruficoccus amylovorans</name>
    <dbReference type="NCBI Taxonomy" id="1804625"/>
    <lineage>
        <taxon>Bacteria</taxon>
        <taxon>Pseudomonadati</taxon>
        <taxon>Verrucomicrobiota</taxon>
        <taxon>Opitutia</taxon>
        <taxon>Puniceicoccales</taxon>
        <taxon>Cerasicoccaceae</taxon>
        <taxon>Ruficoccus</taxon>
    </lineage>
</organism>
<dbReference type="Proteomes" id="UP000546464">
    <property type="component" value="Unassembled WGS sequence"/>
</dbReference>
<dbReference type="EMBL" id="JACHVB010000012">
    <property type="protein sequence ID" value="MBC2592988.1"/>
    <property type="molecule type" value="Genomic_DNA"/>
</dbReference>
<sequence length="93" mass="10674">MDNKAFPRFLIVEHHDEGRVTVLVHHLGQPRLMVEFEPRLDAEGKVTGGTLKRVCAENAWCGGYGQYSRLVGQAEKFFHRSLESDIPPNRLQW</sequence>
<gene>
    <name evidence="1" type="ORF">H5P28_01820</name>
</gene>
<name>A0A842HA68_9BACT</name>
<evidence type="ECO:0000313" key="1">
    <source>
        <dbReference type="EMBL" id="MBC2592988.1"/>
    </source>
</evidence>
<reference evidence="1 2" key="1">
    <citation type="submission" date="2020-07" db="EMBL/GenBank/DDBJ databases">
        <authorList>
            <person name="Feng X."/>
        </authorList>
    </citation>
    <scope>NUCLEOTIDE SEQUENCE [LARGE SCALE GENOMIC DNA]</scope>
    <source>
        <strain evidence="1 2">JCM31066</strain>
    </source>
</reference>